<dbReference type="SMART" id="SM00065">
    <property type="entry name" value="GAF"/>
    <property type="match status" value="1"/>
</dbReference>
<reference evidence="3 4" key="1">
    <citation type="submission" date="2019-03" db="EMBL/GenBank/DDBJ databases">
        <title>Subsurface microbial communities from deep shales in Ohio and West Virginia, USA.</title>
        <authorList>
            <person name="Wrighton K."/>
        </authorList>
    </citation>
    <scope>NUCLEOTIDE SEQUENCE [LARGE SCALE GENOMIC DNA]</scope>
    <source>
        <strain evidence="3 4">MA284_T2</strain>
    </source>
</reference>
<dbReference type="SUPFAM" id="SSF55781">
    <property type="entry name" value="GAF domain-like"/>
    <property type="match status" value="1"/>
</dbReference>
<feature type="domain" description="GAF" evidence="2">
    <location>
        <begin position="10"/>
        <end position="159"/>
    </location>
</feature>
<evidence type="ECO:0000313" key="4">
    <source>
        <dbReference type="Proteomes" id="UP000295064"/>
    </source>
</evidence>
<dbReference type="OrthoDB" id="9796252at2"/>
<name>A0A4R6M496_9FIRM</name>
<evidence type="ECO:0000256" key="1">
    <source>
        <dbReference type="ARBA" id="ARBA00038454"/>
    </source>
</evidence>
<dbReference type="InterPro" id="IPR051330">
    <property type="entry name" value="Phosphatase_reg/MetRdx"/>
</dbReference>
<dbReference type="InterPro" id="IPR003018">
    <property type="entry name" value="GAF"/>
</dbReference>
<dbReference type="AlphaFoldDB" id="A0A4R6M496"/>
<accession>A0A4R6M496</accession>
<evidence type="ECO:0000259" key="2">
    <source>
        <dbReference type="SMART" id="SM00065"/>
    </source>
</evidence>
<dbReference type="Proteomes" id="UP000295064">
    <property type="component" value="Unassembled WGS sequence"/>
</dbReference>
<dbReference type="InterPro" id="IPR029016">
    <property type="entry name" value="GAF-like_dom_sf"/>
</dbReference>
<dbReference type="GO" id="GO:0033745">
    <property type="term" value="F:L-methionine-(R)-S-oxide reductase activity"/>
    <property type="evidence" value="ECO:0007669"/>
    <property type="project" value="TreeGrafter"/>
</dbReference>
<evidence type="ECO:0000313" key="3">
    <source>
        <dbReference type="EMBL" id="TDO94749.1"/>
    </source>
</evidence>
<sequence length="161" mass="18391">MSKKEEKLKEMNRALKALIEPEGDWLANMANSSAILFEMMDDLNWAGFYIWKKDQLVLGPFQGKTACVRIDEDKGVCGTAYSQRKIMLVEDVQKFPGHIACDPDSRSEIVLPIIVGGEVIAVLDIDSPQKARFDELDRKYLKEFVDILVDETNFLQLMEKF</sequence>
<protein>
    <submittedName>
        <fullName evidence="3">GAF domain-containing protein</fullName>
    </submittedName>
</protein>
<dbReference type="PANTHER" id="PTHR21021">
    <property type="entry name" value="GAF/PUTATIVE CYTOSKELETAL PROTEIN"/>
    <property type="match status" value="1"/>
</dbReference>
<dbReference type="FunFam" id="3.30.450.40:FF:000008">
    <property type="entry name" value="GAF domain-containing proteins"/>
    <property type="match status" value="1"/>
</dbReference>
<comment type="caution">
    <text evidence="3">The sequence shown here is derived from an EMBL/GenBank/DDBJ whole genome shotgun (WGS) entry which is preliminary data.</text>
</comment>
<organism evidence="3 4">
    <name type="scientific">Halanaerobium saccharolyticum</name>
    <dbReference type="NCBI Taxonomy" id="43595"/>
    <lineage>
        <taxon>Bacteria</taxon>
        <taxon>Bacillati</taxon>
        <taxon>Bacillota</taxon>
        <taxon>Clostridia</taxon>
        <taxon>Halanaerobiales</taxon>
        <taxon>Halanaerobiaceae</taxon>
        <taxon>Halanaerobium</taxon>
    </lineage>
</organism>
<dbReference type="PANTHER" id="PTHR21021:SF15">
    <property type="entry name" value="FREE METHIONINE-R-SULFOXIDE REDUCTASE"/>
    <property type="match status" value="1"/>
</dbReference>
<proteinExistence type="inferred from homology"/>
<dbReference type="InterPro" id="IPR000614">
    <property type="entry name" value="FRMsr_CS"/>
</dbReference>
<dbReference type="Pfam" id="PF13185">
    <property type="entry name" value="GAF_2"/>
    <property type="match status" value="1"/>
</dbReference>
<dbReference type="Gene3D" id="3.30.450.40">
    <property type="match status" value="1"/>
</dbReference>
<dbReference type="GO" id="GO:0005829">
    <property type="term" value="C:cytosol"/>
    <property type="evidence" value="ECO:0007669"/>
    <property type="project" value="TreeGrafter"/>
</dbReference>
<gene>
    <name evidence="3" type="ORF">DFR79_102126</name>
</gene>
<dbReference type="PROSITE" id="PS01320">
    <property type="entry name" value="UPF0067"/>
    <property type="match status" value="1"/>
</dbReference>
<dbReference type="EMBL" id="SNWX01000002">
    <property type="protein sequence ID" value="TDO94749.1"/>
    <property type="molecule type" value="Genomic_DNA"/>
</dbReference>
<comment type="similarity">
    <text evidence="1">Belongs to the free Met sulfoxide reductase family.</text>
</comment>
<dbReference type="RefSeq" id="WP_133513837.1">
    <property type="nucleotide sequence ID" value="NZ_SNWX01000002.1"/>
</dbReference>